<keyword evidence="4" id="KW-1185">Reference proteome</keyword>
<evidence type="ECO:0000256" key="2">
    <source>
        <dbReference type="SAM" id="SignalP"/>
    </source>
</evidence>
<feature type="region of interest" description="Disordered" evidence="1">
    <location>
        <begin position="200"/>
        <end position="222"/>
    </location>
</feature>
<feature type="compositionally biased region" description="Polar residues" evidence="1">
    <location>
        <begin position="208"/>
        <end position="222"/>
    </location>
</feature>
<organism evidence="3 4">
    <name type="scientific">Calocera cornea HHB12733</name>
    <dbReference type="NCBI Taxonomy" id="1353952"/>
    <lineage>
        <taxon>Eukaryota</taxon>
        <taxon>Fungi</taxon>
        <taxon>Dikarya</taxon>
        <taxon>Basidiomycota</taxon>
        <taxon>Agaricomycotina</taxon>
        <taxon>Dacrymycetes</taxon>
        <taxon>Dacrymycetales</taxon>
        <taxon>Dacrymycetaceae</taxon>
        <taxon>Calocera</taxon>
    </lineage>
</organism>
<dbReference type="AlphaFoldDB" id="A0A165DJR9"/>
<evidence type="ECO:0000313" key="3">
    <source>
        <dbReference type="EMBL" id="KZT52962.1"/>
    </source>
</evidence>
<name>A0A165DJR9_9BASI</name>
<feature type="chain" id="PRO_5007856652" evidence="2">
    <location>
        <begin position="17"/>
        <end position="346"/>
    </location>
</feature>
<dbReference type="OrthoDB" id="5588482at2759"/>
<dbReference type="InParanoid" id="A0A165DJR9"/>
<gene>
    <name evidence="3" type="ORF">CALCODRAFT_511733</name>
</gene>
<evidence type="ECO:0000256" key="1">
    <source>
        <dbReference type="SAM" id="MobiDB-lite"/>
    </source>
</evidence>
<dbReference type="Proteomes" id="UP000076842">
    <property type="component" value="Unassembled WGS sequence"/>
</dbReference>
<proteinExistence type="predicted"/>
<dbReference type="EMBL" id="KV424050">
    <property type="protein sequence ID" value="KZT52962.1"/>
    <property type="molecule type" value="Genomic_DNA"/>
</dbReference>
<protein>
    <submittedName>
        <fullName evidence="3">Uncharacterized protein</fullName>
    </submittedName>
</protein>
<feature type="signal peptide" evidence="2">
    <location>
        <begin position="1"/>
        <end position="16"/>
    </location>
</feature>
<dbReference type="PROSITE" id="PS51257">
    <property type="entry name" value="PROKAR_LIPOPROTEIN"/>
    <property type="match status" value="1"/>
</dbReference>
<evidence type="ECO:0000313" key="4">
    <source>
        <dbReference type="Proteomes" id="UP000076842"/>
    </source>
</evidence>
<reference evidence="3 4" key="1">
    <citation type="journal article" date="2016" name="Mol. Biol. Evol.">
        <title>Comparative Genomics of Early-Diverging Mushroom-Forming Fungi Provides Insights into the Origins of Lignocellulose Decay Capabilities.</title>
        <authorList>
            <person name="Nagy L.G."/>
            <person name="Riley R."/>
            <person name="Tritt A."/>
            <person name="Adam C."/>
            <person name="Daum C."/>
            <person name="Floudas D."/>
            <person name="Sun H."/>
            <person name="Yadav J.S."/>
            <person name="Pangilinan J."/>
            <person name="Larsson K.H."/>
            <person name="Matsuura K."/>
            <person name="Barry K."/>
            <person name="Labutti K."/>
            <person name="Kuo R."/>
            <person name="Ohm R.A."/>
            <person name="Bhattacharya S.S."/>
            <person name="Shirouzu T."/>
            <person name="Yoshinaga Y."/>
            <person name="Martin F.M."/>
            <person name="Grigoriev I.V."/>
            <person name="Hibbett D.S."/>
        </authorList>
    </citation>
    <scope>NUCLEOTIDE SEQUENCE [LARGE SCALE GENOMIC DNA]</scope>
    <source>
        <strain evidence="3 4">HHB12733</strain>
    </source>
</reference>
<accession>A0A165DJR9</accession>
<sequence>MLRVLSLALVALVVKAQNTTLPTTISASCASYLASLNTDTVLSSCIQPLLTAASAFAPSAAAASNTTTTTSPLTTTLTHLCATAPCDDTVIRAHLADFYASCQTELTSSSTLSPSTAQGQAYAEVRQFYDVLYVVNPLRAAVCSKDNSTGAWCVQEIAHDDAVAGNNTAAIVNAAVLPPTAQDKAIAVAQAYLYETPSPALKKRDDGGNNSSAPLTTPSPLANDTSILPNSTTYGSTNLAFLFLLPSLPSTLLCTPCTRTLLTSYIKWESAVPYALGLANSQILGGQAALWTGVSTTCGTGFVSNVEQGAGTVLGGSLSGALPRLSANWAKGAAGLLAGLATLLAL</sequence>
<keyword evidence="2" id="KW-0732">Signal</keyword>